<dbReference type="PANTHER" id="PTHR30246:SF1">
    <property type="entry name" value="2-DEHYDRO-3-DEOXY-6-PHOSPHOGALACTONATE ALDOLASE-RELATED"/>
    <property type="match status" value="1"/>
</dbReference>
<keyword evidence="7" id="KW-1185">Reference proteome</keyword>
<dbReference type="InterPro" id="IPR031338">
    <property type="entry name" value="KDPG/KHG_AS_2"/>
</dbReference>
<comment type="subunit">
    <text evidence="3">Homotrimer.</text>
</comment>
<dbReference type="PROSITE" id="PS00160">
    <property type="entry name" value="ALDOLASE_KDPG_KHG_2"/>
    <property type="match status" value="1"/>
</dbReference>
<evidence type="ECO:0000256" key="4">
    <source>
        <dbReference type="ARBA" id="ARBA00023239"/>
    </source>
</evidence>
<proteinExistence type="inferred from homology"/>
<organism evidence="6 7">
    <name type="scientific">Paracoccus pacificus</name>
    <dbReference type="NCBI Taxonomy" id="1463598"/>
    <lineage>
        <taxon>Bacteria</taxon>
        <taxon>Pseudomonadati</taxon>
        <taxon>Pseudomonadota</taxon>
        <taxon>Alphaproteobacteria</taxon>
        <taxon>Rhodobacterales</taxon>
        <taxon>Paracoccaceae</taxon>
        <taxon>Paracoccus</taxon>
    </lineage>
</organism>
<dbReference type="EMBL" id="JBHUEN010000021">
    <property type="protein sequence ID" value="MFD1881794.1"/>
    <property type="molecule type" value="Genomic_DNA"/>
</dbReference>
<evidence type="ECO:0000313" key="6">
    <source>
        <dbReference type="EMBL" id="MFD1881794.1"/>
    </source>
</evidence>
<dbReference type="PANTHER" id="PTHR30246">
    <property type="entry name" value="2-KETO-3-DEOXY-6-PHOSPHOGLUCONATE ALDOLASE"/>
    <property type="match status" value="1"/>
</dbReference>
<dbReference type="InterPro" id="IPR013785">
    <property type="entry name" value="Aldolase_TIM"/>
</dbReference>
<reference evidence="7" key="1">
    <citation type="journal article" date="2019" name="Int. J. Syst. Evol. Microbiol.">
        <title>The Global Catalogue of Microorganisms (GCM) 10K type strain sequencing project: providing services to taxonomists for standard genome sequencing and annotation.</title>
        <authorList>
            <consortium name="The Broad Institute Genomics Platform"/>
            <consortium name="The Broad Institute Genome Sequencing Center for Infectious Disease"/>
            <person name="Wu L."/>
            <person name="Ma J."/>
        </authorList>
    </citation>
    <scope>NUCLEOTIDE SEQUENCE [LARGE SCALE GENOMIC DNA]</scope>
    <source>
        <strain evidence="7">CCUG 56029</strain>
    </source>
</reference>
<dbReference type="SUPFAM" id="SSF51569">
    <property type="entry name" value="Aldolase"/>
    <property type="match status" value="1"/>
</dbReference>
<name>A0ABW4R813_9RHOB</name>
<keyword evidence="5" id="KW-0119">Carbohydrate metabolism</keyword>
<dbReference type="Proteomes" id="UP001597213">
    <property type="component" value="Unassembled WGS sequence"/>
</dbReference>
<dbReference type="Pfam" id="PF01081">
    <property type="entry name" value="Aldolase"/>
    <property type="match status" value="1"/>
</dbReference>
<evidence type="ECO:0000256" key="5">
    <source>
        <dbReference type="ARBA" id="ARBA00023277"/>
    </source>
</evidence>
<protein>
    <submittedName>
        <fullName evidence="6">2-dehydro-3-deoxy-6-phosphogalactonate aldolase</fullName>
        <ecNumber evidence="6">4.1.2.21</ecNumber>
    </submittedName>
</protein>
<evidence type="ECO:0000256" key="3">
    <source>
        <dbReference type="ARBA" id="ARBA00011233"/>
    </source>
</evidence>
<dbReference type="EC" id="4.1.2.21" evidence="6"/>
<dbReference type="Gene3D" id="3.20.20.70">
    <property type="entry name" value="Aldolase class I"/>
    <property type="match status" value="1"/>
</dbReference>
<gene>
    <name evidence="6" type="ORF">ACFSCT_08715</name>
</gene>
<evidence type="ECO:0000313" key="7">
    <source>
        <dbReference type="Proteomes" id="UP001597213"/>
    </source>
</evidence>
<keyword evidence="4 6" id="KW-0456">Lyase</keyword>
<comment type="similarity">
    <text evidence="2">Belongs to the KHG/KDPG aldolase family.</text>
</comment>
<comment type="pathway">
    <text evidence="1">Carbohydrate acid metabolism.</text>
</comment>
<dbReference type="RefSeq" id="WP_379141943.1">
    <property type="nucleotide sequence ID" value="NZ_JBHUEN010000021.1"/>
</dbReference>
<dbReference type="NCBIfam" id="NF006600">
    <property type="entry name" value="PRK09140.1"/>
    <property type="match status" value="1"/>
</dbReference>
<comment type="caution">
    <text evidence="6">The sequence shown here is derived from an EMBL/GenBank/DDBJ whole genome shotgun (WGS) entry which is preliminary data.</text>
</comment>
<dbReference type="GO" id="GO:0008674">
    <property type="term" value="F:2-dehydro-3-deoxy-6-phosphogalactonate aldolase activity"/>
    <property type="evidence" value="ECO:0007669"/>
    <property type="project" value="UniProtKB-EC"/>
</dbReference>
<evidence type="ECO:0000256" key="2">
    <source>
        <dbReference type="ARBA" id="ARBA00006906"/>
    </source>
</evidence>
<dbReference type="CDD" id="cd00452">
    <property type="entry name" value="KDPG_aldolase"/>
    <property type="match status" value="1"/>
</dbReference>
<sequence length="201" mass="20578">MTHLPLIAILRGVKPTEVRDIGAALIKAGFGRIEVPLNSPDPLNSIGILAREFGDDAMIGAGTVLTIDEVVQIRDSGGTMIVSPNADAGVIRKTKEIGMTSYPGIMTPTEAFVAIAAGADGLKLFPAADVGMGFIGSLRSVLPPNMPVYAVGGVGAADFAEWRKAGAAGFGLGSALYKPGDSAETVGARAREMVAAWNAIA</sequence>
<dbReference type="InterPro" id="IPR000887">
    <property type="entry name" value="Aldlse_KDPG_KHG"/>
</dbReference>
<evidence type="ECO:0000256" key="1">
    <source>
        <dbReference type="ARBA" id="ARBA00004761"/>
    </source>
</evidence>
<accession>A0ABW4R813</accession>